<protein>
    <submittedName>
        <fullName evidence="4">Putative acetyltransferase</fullName>
    </submittedName>
</protein>
<keyword evidence="2" id="KW-0012">Acyltransferase</keyword>
<dbReference type="AlphaFoldDB" id="H5UQJ1"/>
<dbReference type="InterPro" id="IPR000182">
    <property type="entry name" value="GNAT_dom"/>
</dbReference>
<dbReference type="CDD" id="cd04301">
    <property type="entry name" value="NAT_SF"/>
    <property type="match status" value="1"/>
</dbReference>
<dbReference type="PROSITE" id="PS51186">
    <property type="entry name" value="GNAT"/>
    <property type="match status" value="1"/>
</dbReference>
<evidence type="ECO:0000256" key="1">
    <source>
        <dbReference type="ARBA" id="ARBA00022679"/>
    </source>
</evidence>
<sequence>MTVRIQRAHVRDLTRVKPLWKLLLQRYQEYTAGDWPVRDPQEAWQLRHQEYLSWINDGDGVVYLAADEADPDAGLLGYAAMRFVESGAVMNLGDAIGLIETLVVHPDHRGQGIGNQLLNQCRRELERREISYCCIETLSTNEEAMGLITKNGFRPYMTRLIRRIDTDD</sequence>
<feature type="domain" description="N-acetyltransferase" evidence="3">
    <location>
        <begin position="25"/>
        <end position="168"/>
    </location>
</feature>
<evidence type="ECO:0000313" key="4">
    <source>
        <dbReference type="EMBL" id="GAB47999.1"/>
    </source>
</evidence>
<dbReference type="Pfam" id="PF00583">
    <property type="entry name" value="Acetyltransf_1"/>
    <property type="match status" value="1"/>
</dbReference>
<dbReference type="OrthoDB" id="529907at2"/>
<proteinExistence type="predicted"/>
<name>H5UQJ1_9MICO</name>
<dbReference type="STRING" id="1089455.MOPEL_032_00410"/>
<organism evidence="4 5">
    <name type="scientific">Mobilicoccus pelagius NBRC 104925</name>
    <dbReference type="NCBI Taxonomy" id="1089455"/>
    <lineage>
        <taxon>Bacteria</taxon>
        <taxon>Bacillati</taxon>
        <taxon>Actinomycetota</taxon>
        <taxon>Actinomycetes</taxon>
        <taxon>Micrococcales</taxon>
        <taxon>Dermatophilaceae</taxon>
        <taxon>Mobilicoccus</taxon>
    </lineage>
</organism>
<accession>H5UQJ1</accession>
<dbReference type="EMBL" id="BAFE01000030">
    <property type="protein sequence ID" value="GAB47999.1"/>
    <property type="molecule type" value="Genomic_DNA"/>
</dbReference>
<dbReference type="PANTHER" id="PTHR43877">
    <property type="entry name" value="AMINOALKYLPHOSPHONATE N-ACETYLTRANSFERASE-RELATED-RELATED"/>
    <property type="match status" value="1"/>
</dbReference>
<keyword evidence="5" id="KW-1185">Reference proteome</keyword>
<dbReference type="InterPro" id="IPR016181">
    <property type="entry name" value="Acyl_CoA_acyltransferase"/>
</dbReference>
<comment type="caution">
    <text evidence="4">The sequence shown here is derived from an EMBL/GenBank/DDBJ whole genome shotgun (WGS) entry which is preliminary data.</text>
</comment>
<dbReference type="Proteomes" id="UP000004367">
    <property type="component" value="Unassembled WGS sequence"/>
</dbReference>
<dbReference type="SUPFAM" id="SSF55729">
    <property type="entry name" value="Acyl-CoA N-acyltransferases (Nat)"/>
    <property type="match status" value="1"/>
</dbReference>
<evidence type="ECO:0000256" key="2">
    <source>
        <dbReference type="ARBA" id="ARBA00023315"/>
    </source>
</evidence>
<dbReference type="RefSeq" id="WP_009481897.1">
    <property type="nucleotide sequence ID" value="NZ_BAFE01000030.1"/>
</dbReference>
<reference evidence="4 5" key="1">
    <citation type="submission" date="2012-02" db="EMBL/GenBank/DDBJ databases">
        <title>Whole genome shotgun sequence of Mobilicoccus pelagius NBRC 104925.</title>
        <authorList>
            <person name="Yoshida Y."/>
            <person name="Hosoyama A."/>
            <person name="Tsuchikane K."/>
            <person name="Katsumata H."/>
            <person name="Yamazaki S."/>
            <person name="Fujita N."/>
        </authorList>
    </citation>
    <scope>NUCLEOTIDE SEQUENCE [LARGE SCALE GENOMIC DNA]</scope>
    <source>
        <strain evidence="4 5">NBRC 104925</strain>
    </source>
</reference>
<gene>
    <name evidence="4" type="ORF">MOPEL_032_00410</name>
</gene>
<evidence type="ECO:0000313" key="5">
    <source>
        <dbReference type="Proteomes" id="UP000004367"/>
    </source>
</evidence>
<dbReference type="Gene3D" id="3.40.630.30">
    <property type="match status" value="1"/>
</dbReference>
<dbReference type="InterPro" id="IPR050832">
    <property type="entry name" value="Bact_Acetyltransf"/>
</dbReference>
<dbReference type="GO" id="GO:0016747">
    <property type="term" value="F:acyltransferase activity, transferring groups other than amino-acyl groups"/>
    <property type="evidence" value="ECO:0007669"/>
    <property type="project" value="InterPro"/>
</dbReference>
<evidence type="ECO:0000259" key="3">
    <source>
        <dbReference type="PROSITE" id="PS51186"/>
    </source>
</evidence>
<dbReference type="eggNOG" id="COG0456">
    <property type="taxonomic scope" value="Bacteria"/>
</dbReference>
<keyword evidence="1 4" id="KW-0808">Transferase</keyword>